<organism evidence="2 3">
    <name type="scientific">Batillaria attramentaria</name>
    <dbReference type="NCBI Taxonomy" id="370345"/>
    <lineage>
        <taxon>Eukaryota</taxon>
        <taxon>Metazoa</taxon>
        <taxon>Spiralia</taxon>
        <taxon>Lophotrochozoa</taxon>
        <taxon>Mollusca</taxon>
        <taxon>Gastropoda</taxon>
        <taxon>Caenogastropoda</taxon>
        <taxon>Sorbeoconcha</taxon>
        <taxon>Cerithioidea</taxon>
        <taxon>Batillariidae</taxon>
        <taxon>Batillaria</taxon>
    </lineage>
</organism>
<comment type="caution">
    <text evidence="2">The sequence shown here is derived from an EMBL/GenBank/DDBJ whole genome shotgun (WGS) entry which is preliminary data.</text>
</comment>
<name>A0ABD0LCJ8_9CAEN</name>
<keyword evidence="3" id="KW-1185">Reference proteome</keyword>
<feature type="region of interest" description="Disordered" evidence="1">
    <location>
        <begin position="143"/>
        <end position="211"/>
    </location>
</feature>
<evidence type="ECO:0008006" key="4">
    <source>
        <dbReference type="Google" id="ProtNLM"/>
    </source>
</evidence>
<dbReference type="Proteomes" id="UP001519460">
    <property type="component" value="Unassembled WGS sequence"/>
</dbReference>
<protein>
    <recommendedName>
        <fullName evidence="4">AAA+ ATPase domain-containing protein</fullName>
    </recommendedName>
</protein>
<dbReference type="AlphaFoldDB" id="A0ABD0LCJ8"/>
<evidence type="ECO:0000313" key="2">
    <source>
        <dbReference type="EMBL" id="KAK7497153.1"/>
    </source>
</evidence>
<feature type="region of interest" description="Disordered" evidence="1">
    <location>
        <begin position="366"/>
        <end position="387"/>
    </location>
</feature>
<gene>
    <name evidence="2" type="ORF">BaRGS_00011683</name>
</gene>
<dbReference type="EMBL" id="JACVVK020000061">
    <property type="protein sequence ID" value="KAK7497153.1"/>
    <property type="molecule type" value="Genomic_DNA"/>
</dbReference>
<dbReference type="SUPFAM" id="SSF52540">
    <property type="entry name" value="P-loop containing nucleoside triphosphate hydrolases"/>
    <property type="match status" value="1"/>
</dbReference>
<feature type="compositionally biased region" description="Basic and acidic residues" evidence="1">
    <location>
        <begin position="154"/>
        <end position="171"/>
    </location>
</feature>
<reference evidence="2 3" key="1">
    <citation type="journal article" date="2023" name="Sci. Data">
        <title>Genome assembly of the Korean intertidal mud-creeper Batillaria attramentaria.</title>
        <authorList>
            <person name="Patra A.K."/>
            <person name="Ho P.T."/>
            <person name="Jun S."/>
            <person name="Lee S.J."/>
            <person name="Kim Y."/>
            <person name="Won Y.J."/>
        </authorList>
    </citation>
    <scope>NUCLEOTIDE SEQUENCE [LARGE SCALE GENOMIC DNA]</scope>
    <source>
        <strain evidence="2">Wonlab-2016</strain>
    </source>
</reference>
<dbReference type="Gene3D" id="3.40.50.300">
    <property type="entry name" value="P-loop containing nucleotide triphosphate hydrolases"/>
    <property type="match status" value="1"/>
</dbReference>
<dbReference type="InterPro" id="IPR027417">
    <property type="entry name" value="P-loop_NTPase"/>
</dbReference>
<sequence>MRKSPLQILWTGNTTAREHNTNARAEVSTLHDAVVETGRCLKNWVLSPQQVELQASKDPLVYLTGPQGTGKTVMLMLRALKWARAGRRVIFASIWRGSHAVTYSIHKQVQDRLSQDLQRKVKRLVCQKSDPDGIMEELLKAMQDDTDDTQATETPEKSTGEERLQGGHQEVEMDTDAQGSEQEIHSPAPHPGSIGKSVRQKHLSDFSPGQASAKQLRKKSVHMIFDEAPWFFPDIIEQLLDAKDQFAEFQCWAAAPFHGSKPPSFKEVQLKNTLRCPHVVIRELERGAAHSTRAIYQYSNLDAGILSSLPPLTDGPPVKRISHLEHTAHDVWHCEECGLEVGRFLNEELQIAPKWVFSKASINKTSRTKSLPRDDPSSVKELARPHPTKSEVQVADVESILGLKRTVVVVIGTHDIGATYPRYVDPWCDVISRCNSQLVVVGDMHIVNRIGNVFPKLVQIG</sequence>
<proteinExistence type="predicted"/>
<accession>A0ABD0LCJ8</accession>
<feature type="compositionally biased region" description="Basic and acidic residues" evidence="1">
    <location>
        <begin position="371"/>
        <end position="384"/>
    </location>
</feature>
<evidence type="ECO:0000256" key="1">
    <source>
        <dbReference type="SAM" id="MobiDB-lite"/>
    </source>
</evidence>
<evidence type="ECO:0000313" key="3">
    <source>
        <dbReference type="Proteomes" id="UP001519460"/>
    </source>
</evidence>